<evidence type="ECO:0000313" key="2">
    <source>
        <dbReference type="EMBL" id="GAV22733.1"/>
    </source>
</evidence>
<gene>
    <name evidence="2" type="ORF">cpu_12430</name>
</gene>
<organism evidence="2 3">
    <name type="scientific">Carboxydothermus pertinax</name>
    <dbReference type="NCBI Taxonomy" id="870242"/>
    <lineage>
        <taxon>Bacteria</taxon>
        <taxon>Bacillati</taxon>
        <taxon>Bacillota</taxon>
        <taxon>Clostridia</taxon>
        <taxon>Thermoanaerobacterales</taxon>
        <taxon>Thermoanaerobacteraceae</taxon>
        <taxon>Carboxydothermus</taxon>
    </lineage>
</organism>
<dbReference type="STRING" id="870242.cpu_12430"/>
<dbReference type="InterPro" id="IPR041854">
    <property type="entry name" value="BFD-like_2Fe2S-bd_dom_sf"/>
</dbReference>
<comment type="caution">
    <text evidence="2">The sequence shown here is derived from an EMBL/GenBank/DDBJ whole genome shotgun (WGS) entry which is preliminary data.</text>
</comment>
<dbReference type="Gene3D" id="2.20.25.270">
    <property type="match status" value="1"/>
</dbReference>
<dbReference type="CDD" id="cd10141">
    <property type="entry name" value="CopZ-like_Fer2_BFD-like"/>
    <property type="match status" value="1"/>
</dbReference>
<keyword evidence="3" id="KW-1185">Reference proteome</keyword>
<reference evidence="3" key="1">
    <citation type="submission" date="2016-12" db="EMBL/GenBank/DDBJ databases">
        <title>Draft Genome Sequences od Carboxydothermus pertinax and islandicus, Hydrogenogenic Carboxydotrophic Bacteria.</title>
        <authorList>
            <person name="Fukuyama Y."/>
            <person name="Ohmae K."/>
            <person name="Yoneda Y."/>
            <person name="Yoshida T."/>
            <person name="Sako Y."/>
        </authorList>
    </citation>
    <scope>NUCLEOTIDE SEQUENCE [LARGE SCALE GENOMIC DNA]</scope>
    <source>
        <strain evidence="3">Ug1</strain>
    </source>
</reference>
<sequence length="134" mass="15240">MNCPKCGDPGTQVFLDTVYNLLKEDLKAFFEKGVYYACTNPDCEVAYFGGNTYLVSDVYPKLWYKDSSDDVYLCYCNKVTRREIKEAFQKVGPDLKAIFALTGACGGGRCRTENPLGRCCHKVIEEYVKELRQQ</sequence>
<dbReference type="AlphaFoldDB" id="A0A1L8CUZ5"/>
<name>A0A1L8CUZ5_9THEO</name>
<dbReference type="OrthoDB" id="95698at2"/>
<accession>A0A1L8CUZ5</accession>
<proteinExistence type="predicted"/>
<dbReference type="Pfam" id="PF18423">
    <property type="entry name" value="zf_CopZ"/>
    <property type="match status" value="1"/>
</dbReference>
<dbReference type="EMBL" id="BDJK01000018">
    <property type="protein sequence ID" value="GAV22733.1"/>
    <property type="molecule type" value="Genomic_DNA"/>
</dbReference>
<dbReference type="RefSeq" id="WP_075859203.1">
    <property type="nucleotide sequence ID" value="NZ_BDJK01000018.1"/>
</dbReference>
<protein>
    <submittedName>
        <fullName evidence="2">(2Fe-2S)-binding protein</fullName>
    </submittedName>
</protein>
<dbReference type="Gene3D" id="1.10.10.1100">
    <property type="entry name" value="BFD-like [2Fe-2S]-binding domain"/>
    <property type="match status" value="1"/>
</dbReference>
<dbReference type="Proteomes" id="UP000187485">
    <property type="component" value="Unassembled WGS sequence"/>
</dbReference>
<evidence type="ECO:0000313" key="3">
    <source>
        <dbReference type="Proteomes" id="UP000187485"/>
    </source>
</evidence>
<feature type="domain" description="CopZ zinc binding" evidence="1">
    <location>
        <begin position="2"/>
        <end position="58"/>
    </location>
</feature>
<evidence type="ECO:0000259" key="1">
    <source>
        <dbReference type="Pfam" id="PF18423"/>
    </source>
</evidence>
<dbReference type="InterPro" id="IPR040890">
    <property type="entry name" value="Znf_CopZ"/>
</dbReference>